<proteinExistence type="predicted"/>
<evidence type="ECO:0000256" key="1">
    <source>
        <dbReference type="SAM" id="Phobius"/>
    </source>
</evidence>
<feature type="domain" description="YdbS-like PH" evidence="2">
    <location>
        <begin position="257"/>
        <end position="328"/>
    </location>
</feature>
<organism evidence="3 4">
    <name type="scientific">Priestia megaterium</name>
    <name type="common">Bacillus megaterium</name>
    <dbReference type="NCBI Taxonomy" id="1404"/>
    <lineage>
        <taxon>Bacteria</taxon>
        <taxon>Bacillati</taxon>
        <taxon>Bacillota</taxon>
        <taxon>Bacilli</taxon>
        <taxon>Bacillales</taxon>
        <taxon>Bacillaceae</taxon>
        <taxon>Priestia</taxon>
    </lineage>
</organism>
<keyword evidence="3" id="KW-0614">Plasmid</keyword>
<accession>A0A6M6DYA5</accession>
<gene>
    <name evidence="3" type="ORF">FDZ14_27760</name>
</gene>
<dbReference type="PIRSF" id="PIRSF026631">
    <property type="entry name" value="UCP026631"/>
    <property type="match status" value="1"/>
</dbReference>
<feature type="transmembrane region" description="Helical" evidence="1">
    <location>
        <begin position="350"/>
        <end position="371"/>
    </location>
</feature>
<feature type="domain" description="YdbS-like PH" evidence="2">
    <location>
        <begin position="68"/>
        <end position="136"/>
    </location>
</feature>
<dbReference type="EMBL" id="CP045273">
    <property type="protein sequence ID" value="QJX79901.1"/>
    <property type="molecule type" value="Genomic_DNA"/>
</dbReference>
<keyword evidence="1" id="KW-0472">Membrane</keyword>
<name>A0A6M6DYA5_PRIMG</name>
<keyword evidence="1" id="KW-1133">Transmembrane helix</keyword>
<dbReference type="RefSeq" id="WP_171777883.1">
    <property type="nucleotide sequence ID" value="NZ_CP045273.1"/>
</dbReference>
<sequence length="481" mass="55900">MIRRRDNLVEILYYGYTTIKNQIFPILGCIISFIGTENKFTPYIKLFFYGLMIWICIYSFLKWYYRYFRFGDNIISISEGVFTKRSIDVPYSSVKSINTSASLIKRIVGVSDFSLELIGGDKIIFVLTNTQIKELRNQLFNDIHQTKINEANIQKLKPLQYVLISLTNFPTFIASLSLAFSIYGFLIHTYGKYLIANTDKDPRNTIEVLAALKLDDILNLNFLMLMGLFLGVIAAVAYLFSFIFIYLTYGRFATTNAENDVTVEYGILNKKVYHIPKSQIRSLRIGEPFLFRLFGYVQLKIDNIGLTEGRSSLILLHPAVKKEVAKKIIASYIPDFKEQTISLRPEKNSIFSYILSNIVSPIVTFIVLYFISPKLGFMFLFTPLYLLYGYTEWRHSGLSFDNKVLTLQYTKRLRKTTLITLKKFVEATETSQTIFMKKKDVYHYGFAVYSEDQTEEYVCRFLSNSSKQYFLKYLVEKRSTN</sequence>
<dbReference type="PANTHER" id="PTHR34473">
    <property type="entry name" value="UPF0699 TRANSMEMBRANE PROTEIN YDBS"/>
    <property type="match status" value="1"/>
</dbReference>
<keyword evidence="1" id="KW-0812">Transmembrane</keyword>
<evidence type="ECO:0000313" key="3">
    <source>
        <dbReference type="EMBL" id="QJX79901.1"/>
    </source>
</evidence>
<dbReference type="InterPro" id="IPR005182">
    <property type="entry name" value="YdbS-like_PH"/>
</dbReference>
<feature type="transmembrane region" description="Helical" evidence="1">
    <location>
        <begin position="161"/>
        <end position="186"/>
    </location>
</feature>
<feature type="transmembrane region" description="Helical" evidence="1">
    <location>
        <begin position="12"/>
        <end position="34"/>
    </location>
</feature>
<dbReference type="InterPro" id="IPR014529">
    <property type="entry name" value="UCP026631"/>
</dbReference>
<feature type="transmembrane region" description="Helical" evidence="1">
    <location>
        <begin position="46"/>
        <end position="65"/>
    </location>
</feature>
<geneLocation type="plasmid" evidence="4">
    <name>pfdu301a</name>
</geneLocation>
<dbReference type="PANTHER" id="PTHR34473:SF2">
    <property type="entry name" value="UPF0699 TRANSMEMBRANE PROTEIN YDBT"/>
    <property type="match status" value="1"/>
</dbReference>
<protein>
    <submittedName>
        <fullName evidence="3">PH domain-containing protein</fullName>
    </submittedName>
</protein>
<dbReference type="Pfam" id="PF03703">
    <property type="entry name" value="bPH_2"/>
    <property type="match status" value="2"/>
</dbReference>
<evidence type="ECO:0000259" key="2">
    <source>
        <dbReference type="Pfam" id="PF03703"/>
    </source>
</evidence>
<dbReference type="Proteomes" id="UP000501076">
    <property type="component" value="Plasmid pFDU301A"/>
</dbReference>
<evidence type="ECO:0000313" key="4">
    <source>
        <dbReference type="Proteomes" id="UP000501076"/>
    </source>
</evidence>
<reference evidence="3 4" key="1">
    <citation type="submission" date="2019-10" db="EMBL/GenBank/DDBJ databases">
        <title>Complete genome sequences for adaption low water activity.</title>
        <authorList>
            <person name="Zhao L."/>
            <person name="Zhong J."/>
        </authorList>
    </citation>
    <scope>NUCLEOTIDE SEQUENCE [LARGE SCALE GENOMIC DNA]</scope>
    <source>
        <strain evidence="3 4">FDU301</strain>
        <plasmid evidence="4">pfdu301a</plasmid>
    </source>
</reference>
<feature type="transmembrane region" description="Helical" evidence="1">
    <location>
        <begin position="222"/>
        <end position="247"/>
    </location>
</feature>
<dbReference type="AlphaFoldDB" id="A0A6M6DYA5"/>